<evidence type="ECO:0000313" key="2">
    <source>
        <dbReference type="EMBL" id="OAE34272.1"/>
    </source>
</evidence>
<name>A0A176WPN0_MARPO</name>
<dbReference type="AlphaFoldDB" id="A0A176WPN0"/>
<organism evidence="2 3">
    <name type="scientific">Marchantia polymorpha subsp. ruderalis</name>
    <dbReference type="NCBI Taxonomy" id="1480154"/>
    <lineage>
        <taxon>Eukaryota</taxon>
        <taxon>Viridiplantae</taxon>
        <taxon>Streptophyta</taxon>
        <taxon>Embryophyta</taxon>
        <taxon>Marchantiophyta</taxon>
        <taxon>Marchantiopsida</taxon>
        <taxon>Marchantiidae</taxon>
        <taxon>Marchantiales</taxon>
        <taxon>Marchantiaceae</taxon>
        <taxon>Marchantia</taxon>
    </lineage>
</organism>
<proteinExistence type="predicted"/>
<protein>
    <submittedName>
        <fullName evidence="2">Uncharacterized protein</fullName>
    </submittedName>
</protein>
<dbReference type="EMBL" id="LVLJ01000431">
    <property type="protein sequence ID" value="OAE34272.1"/>
    <property type="molecule type" value="Genomic_DNA"/>
</dbReference>
<evidence type="ECO:0000256" key="1">
    <source>
        <dbReference type="SAM" id="MobiDB-lite"/>
    </source>
</evidence>
<accession>A0A176WPN0</accession>
<comment type="caution">
    <text evidence="2">The sequence shown here is derived from an EMBL/GenBank/DDBJ whole genome shotgun (WGS) entry which is preliminary data.</text>
</comment>
<evidence type="ECO:0000313" key="3">
    <source>
        <dbReference type="Proteomes" id="UP000077202"/>
    </source>
</evidence>
<sequence>MPTNTQRTLCATPTEAALLLRYSTPHLRYDHTTTVLLIRSRQRLSSSLPVFPLDSIPLALHYPRTPLPQAQLEWSAGLRSHSLTHSLTPWVGLSTVAGRARSGFRVQGSGSGPSRAEETGRAPSGSLLAGWLDGRLAETEVHEKQKQQQQQQSIGIIGPRMAFHSVA</sequence>
<gene>
    <name evidence="2" type="ORF">AXG93_4145s1070</name>
</gene>
<reference evidence="2" key="1">
    <citation type="submission" date="2016-03" db="EMBL/GenBank/DDBJ databases">
        <title>Mechanisms controlling the formation of the plant cell surface in tip-growing cells are functionally conserved among land plants.</title>
        <authorList>
            <person name="Honkanen S."/>
            <person name="Jones V.A."/>
            <person name="Morieri G."/>
            <person name="Champion C."/>
            <person name="Hetherington A.J."/>
            <person name="Kelly S."/>
            <person name="Saint-Marcoux D."/>
            <person name="Proust H."/>
            <person name="Prescott H."/>
            <person name="Dolan L."/>
        </authorList>
    </citation>
    <scope>NUCLEOTIDE SEQUENCE [LARGE SCALE GENOMIC DNA]</scope>
    <source>
        <tissue evidence="2">Whole gametophyte</tissue>
    </source>
</reference>
<dbReference type="Proteomes" id="UP000077202">
    <property type="component" value="Unassembled WGS sequence"/>
</dbReference>
<keyword evidence="3" id="KW-1185">Reference proteome</keyword>
<feature type="region of interest" description="Disordered" evidence="1">
    <location>
        <begin position="104"/>
        <end position="126"/>
    </location>
</feature>